<accession>N6W6L0</accession>
<evidence type="ECO:0000256" key="3">
    <source>
        <dbReference type="ARBA" id="ARBA00022692"/>
    </source>
</evidence>
<dbReference type="Proteomes" id="UP000013015">
    <property type="component" value="Unassembled WGS sequence"/>
</dbReference>
<evidence type="ECO:0000256" key="5">
    <source>
        <dbReference type="ARBA" id="ARBA00023136"/>
    </source>
</evidence>
<dbReference type="SUPFAM" id="SSF103473">
    <property type="entry name" value="MFS general substrate transporter"/>
    <property type="match status" value="1"/>
</dbReference>
<dbReference type="EMBL" id="AQHZ01000017">
    <property type="protein sequence ID" value="ENO18165.1"/>
    <property type="molecule type" value="Genomic_DNA"/>
</dbReference>
<dbReference type="PROSITE" id="PS50850">
    <property type="entry name" value="MFS"/>
    <property type="match status" value="1"/>
</dbReference>
<gene>
    <name evidence="8" type="ORF">HMPREF9004_1109</name>
</gene>
<evidence type="ECO:0000313" key="9">
    <source>
        <dbReference type="Proteomes" id="UP000013015"/>
    </source>
</evidence>
<dbReference type="AlphaFoldDB" id="N6W6L0"/>
<comment type="caution">
    <text evidence="8">The sequence shown here is derived from an EMBL/GenBank/DDBJ whole genome shotgun (WGS) entry which is preliminary data.</text>
</comment>
<dbReference type="GO" id="GO:0005886">
    <property type="term" value="C:plasma membrane"/>
    <property type="evidence" value="ECO:0007669"/>
    <property type="project" value="UniProtKB-SubCell"/>
</dbReference>
<name>N6W6L0_9ACTO</name>
<feature type="transmembrane region" description="Helical" evidence="6">
    <location>
        <begin position="163"/>
        <end position="185"/>
    </location>
</feature>
<reference evidence="8 9" key="1">
    <citation type="submission" date="2013-03" db="EMBL/GenBank/DDBJ databases">
        <title>Reference genome for the Human Microbiome Project.</title>
        <authorList>
            <person name="Aqrawi P."/>
            <person name="Ayvaz T."/>
            <person name="Bess C."/>
            <person name="Blankenburg K."/>
            <person name="Coyle M."/>
            <person name="Deng J."/>
            <person name="Forbes L."/>
            <person name="Fowler G."/>
            <person name="Francisco L."/>
            <person name="Fu Q."/>
            <person name="Gibbs R."/>
            <person name="Gross S."/>
            <person name="Gubbala S."/>
            <person name="Hale W."/>
            <person name="Hemphill L."/>
            <person name="Highlander S."/>
            <person name="Hirani K."/>
            <person name="Jackson L."/>
            <person name="Jakkamsetti A."/>
            <person name="Javaid M."/>
            <person name="Jayaseelan J.C."/>
            <person name="Jiang H."/>
            <person name="Joshi V."/>
            <person name="Korchina V."/>
            <person name="Kovar C."/>
            <person name="Lara F."/>
            <person name="Lee S."/>
            <person name="Liu Y."/>
            <person name="Mata R."/>
            <person name="Mathew T."/>
            <person name="Munidasa M."/>
            <person name="Muzny D."/>
            <person name="Nazareth L."/>
            <person name="Ngo R."/>
            <person name="Nguyen L."/>
            <person name="Nguyen N."/>
            <person name="Okwuonu G."/>
            <person name="Ongeri F."/>
            <person name="Palculict T."/>
            <person name="Patil S."/>
            <person name="Petrosino J."/>
            <person name="Pham C."/>
            <person name="Pham P."/>
            <person name="Pu L.-L."/>
            <person name="Qin X."/>
            <person name="Qu J."/>
            <person name="Reid J."/>
            <person name="Ross M."/>
            <person name="Ruth R."/>
            <person name="Saada N."/>
            <person name="San Lucas F."/>
            <person name="Santibanez J."/>
            <person name="Shang Y."/>
            <person name="Simmons D."/>
            <person name="Song X.-Z."/>
            <person name="Tang L.-Y."/>
            <person name="Thornton R."/>
            <person name="Warren J."/>
            <person name="Weissenberger G."/>
            <person name="Wilczek-Boney K."/>
            <person name="Worley K."/>
            <person name="Youmans B."/>
            <person name="Zhang J."/>
            <person name="Zhang L."/>
            <person name="Zhao Z."/>
            <person name="Zhou C."/>
            <person name="Zhu D."/>
            <person name="Zhu Y."/>
        </authorList>
    </citation>
    <scope>NUCLEOTIDE SEQUENCE [LARGE SCALE GENOMIC DNA]</scope>
    <source>
        <strain evidence="8 9">F0333</strain>
    </source>
</reference>
<dbReference type="InterPro" id="IPR050495">
    <property type="entry name" value="ATG22/LtaA_families"/>
</dbReference>
<sequence>MSSTPASSGPAKTKILTRPIIEWALWDWGSAAFNAVATTFVFSVYLTGTDRFAPGGEASTHLSTGLTVAGIIIALLAPITGQRADRRGKGGVWLGWFSALVFLCLLGMFFVAPDSPIGTTGAMWMGIGLLGLGNIFFEFASVNYNAMLNHLTTKENMGRVSGLGWGSGYVGGIVLLLILYLGLIGPNMFGVPTENGMAVRISMVIAAFWFGLSALPVVLRPPKPAVIHEDTGERESLLDSYKLLWGTVKSLKREAPHTLAFLIASAVFRDGLAGVFTFGAILAGTAFGFSSGDVMIFAIAANIVAGLATIAFGALDDRFGPKAVIVASLVFMVASGLGVFFLHSYGKVVFWSLGLVLCVFVGPTQSASRSFLGRIIPKGREGEVFGLYATTGRAVSFLAPLMYGVFLKIGQAFTPAGQDFTYWGILGVILVLLVGLFLTIPVKAQAAHLDHLEG</sequence>
<feature type="transmembrane region" description="Helical" evidence="6">
    <location>
        <begin position="294"/>
        <end position="315"/>
    </location>
</feature>
<feature type="transmembrane region" description="Helical" evidence="6">
    <location>
        <begin position="91"/>
        <end position="111"/>
    </location>
</feature>
<dbReference type="InterPro" id="IPR020846">
    <property type="entry name" value="MFS_dom"/>
</dbReference>
<evidence type="ECO:0000256" key="6">
    <source>
        <dbReference type="SAM" id="Phobius"/>
    </source>
</evidence>
<dbReference type="GO" id="GO:0022857">
    <property type="term" value="F:transmembrane transporter activity"/>
    <property type="evidence" value="ECO:0007669"/>
    <property type="project" value="InterPro"/>
</dbReference>
<keyword evidence="2" id="KW-0813">Transport</keyword>
<keyword evidence="3 6" id="KW-0812">Transmembrane</keyword>
<evidence type="ECO:0000259" key="7">
    <source>
        <dbReference type="PROSITE" id="PS50850"/>
    </source>
</evidence>
<dbReference type="OrthoDB" id="9768783at2"/>
<feature type="transmembrane region" description="Helical" evidence="6">
    <location>
        <begin position="385"/>
        <end position="409"/>
    </location>
</feature>
<keyword evidence="5 6" id="KW-0472">Membrane</keyword>
<dbReference type="PANTHER" id="PTHR23519">
    <property type="entry name" value="AUTOPHAGY-RELATED PROTEIN 22"/>
    <property type="match status" value="1"/>
</dbReference>
<proteinExistence type="predicted"/>
<dbReference type="HOGENOM" id="CLU_017518_3_1_11"/>
<keyword evidence="4 6" id="KW-1133">Transmembrane helix</keyword>
<feature type="transmembrane region" description="Helical" evidence="6">
    <location>
        <begin position="197"/>
        <end position="219"/>
    </location>
</feature>
<dbReference type="eggNOG" id="COG2270">
    <property type="taxonomic scope" value="Bacteria"/>
</dbReference>
<evidence type="ECO:0000256" key="1">
    <source>
        <dbReference type="ARBA" id="ARBA00004651"/>
    </source>
</evidence>
<evidence type="ECO:0000256" key="2">
    <source>
        <dbReference type="ARBA" id="ARBA00022448"/>
    </source>
</evidence>
<keyword evidence="9" id="KW-1185">Reference proteome</keyword>
<dbReference type="PATRIC" id="fig|888050.3.peg.1055"/>
<dbReference type="Pfam" id="PF11700">
    <property type="entry name" value="ATG22"/>
    <property type="match status" value="1"/>
</dbReference>
<feature type="transmembrane region" description="Helical" evidence="6">
    <location>
        <begin position="348"/>
        <end position="364"/>
    </location>
</feature>
<feature type="transmembrane region" description="Helical" evidence="6">
    <location>
        <begin position="259"/>
        <end position="282"/>
    </location>
</feature>
<dbReference type="RefSeq" id="WP_005963207.1">
    <property type="nucleotide sequence ID" value="NZ_CP040505.1"/>
</dbReference>
<dbReference type="STRING" id="888050.HMPREF9004_1109"/>
<organism evidence="8 9">
    <name type="scientific">Schaalia cardiffensis F0333</name>
    <dbReference type="NCBI Taxonomy" id="888050"/>
    <lineage>
        <taxon>Bacteria</taxon>
        <taxon>Bacillati</taxon>
        <taxon>Actinomycetota</taxon>
        <taxon>Actinomycetes</taxon>
        <taxon>Actinomycetales</taxon>
        <taxon>Actinomycetaceae</taxon>
        <taxon>Schaalia</taxon>
    </lineage>
</organism>
<feature type="transmembrane region" description="Helical" evidence="6">
    <location>
        <begin position="123"/>
        <end position="142"/>
    </location>
</feature>
<feature type="domain" description="Major facilitator superfamily (MFS) profile" evidence="7">
    <location>
        <begin position="258"/>
        <end position="454"/>
    </location>
</feature>
<dbReference type="PANTHER" id="PTHR23519:SF1">
    <property type="entry name" value="AUTOPHAGY-RELATED PROTEIN 22"/>
    <property type="match status" value="1"/>
</dbReference>
<feature type="transmembrane region" description="Helical" evidence="6">
    <location>
        <begin position="421"/>
        <end position="440"/>
    </location>
</feature>
<feature type="transmembrane region" description="Helical" evidence="6">
    <location>
        <begin position="322"/>
        <end position="342"/>
    </location>
</feature>
<dbReference type="InterPro" id="IPR024671">
    <property type="entry name" value="Atg22-like"/>
</dbReference>
<dbReference type="Gene3D" id="1.20.1250.20">
    <property type="entry name" value="MFS general substrate transporter like domains"/>
    <property type="match status" value="2"/>
</dbReference>
<protein>
    <submittedName>
        <fullName evidence="8">MFS family major facilitator superfamily transporter</fullName>
    </submittedName>
</protein>
<feature type="transmembrane region" description="Helical" evidence="6">
    <location>
        <begin position="58"/>
        <end position="79"/>
    </location>
</feature>
<comment type="subcellular location">
    <subcellularLocation>
        <location evidence="1">Cell membrane</location>
        <topology evidence="1">Multi-pass membrane protein</topology>
    </subcellularLocation>
</comment>
<feature type="transmembrane region" description="Helical" evidence="6">
    <location>
        <begin position="24"/>
        <end position="46"/>
    </location>
</feature>
<evidence type="ECO:0000313" key="8">
    <source>
        <dbReference type="EMBL" id="ENO18165.1"/>
    </source>
</evidence>
<evidence type="ECO:0000256" key="4">
    <source>
        <dbReference type="ARBA" id="ARBA00022989"/>
    </source>
</evidence>
<dbReference type="InterPro" id="IPR036259">
    <property type="entry name" value="MFS_trans_sf"/>
</dbReference>